<comment type="caution">
    <text evidence="1">The sequence shown here is derived from an EMBL/GenBank/DDBJ whole genome shotgun (WGS) entry which is preliminary data.</text>
</comment>
<dbReference type="EMBL" id="CM047739">
    <property type="protein sequence ID" value="KAJ0043721.1"/>
    <property type="molecule type" value="Genomic_DNA"/>
</dbReference>
<evidence type="ECO:0000313" key="1">
    <source>
        <dbReference type="EMBL" id="KAJ0043721.1"/>
    </source>
</evidence>
<keyword evidence="2" id="KW-1185">Reference proteome</keyword>
<organism evidence="1 2">
    <name type="scientific">Pistacia integerrima</name>
    <dbReference type="NCBI Taxonomy" id="434235"/>
    <lineage>
        <taxon>Eukaryota</taxon>
        <taxon>Viridiplantae</taxon>
        <taxon>Streptophyta</taxon>
        <taxon>Embryophyta</taxon>
        <taxon>Tracheophyta</taxon>
        <taxon>Spermatophyta</taxon>
        <taxon>Magnoliopsida</taxon>
        <taxon>eudicotyledons</taxon>
        <taxon>Gunneridae</taxon>
        <taxon>Pentapetalae</taxon>
        <taxon>rosids</taxon>
        <taxon>malvids</taxon>
        <taxon>Sapindales</taxon>
        <taxon>Anacardiaceae</taxon>
        <taxon>Pistacia</taxon>
    </lineage>
</organism>
<name>A0ACC0Z0M9_9ROSI</name>
<sequence>METPPLTPTPNSLMGSRKETQKQTPDKQKQVSYRKTVICMKRKSHNNPQDYKGTTEIPTQSNLVRQVKIIKRRRTSFTPLSPTKNAQVSTELKLFDDAWPTANTPVAKE</sequence>
<accession>A0ACC0Z0M9</accession>
<reference evidence="2" key="1">
    <citation type="journal article" date="2023" name="G3 (Bethesda)">
        <title>Genome assembly and association tests identify interacting loci associated with vigor, precocity, and sex in interspecific pistachio rootstocks.</title>
        <authorList>
            <person name="Palmer W."/>
            <person name="Jacygrad E."/>
            <person name="Sagayaradj S."/>
            <person name="Cavanaugh K."/>
            <person name="Han R."/>
            <person name="Bertier L."/>
            <person name="Beede B."/>
            <person name="Kafkas S."/>
            <person name="Golino D."/>
            <person name="Preece J."/>
            <person name="Michelmore R."/>
        </authorList>
    </citation>
    <scope>NUCLEOTIDE SEQUENCE [LARGE SCALE GENOMIC DNA]</scope>
</reference>
<gene>
    <name evidence="1" type="ORF">Pint_17502</name>
</gene>
<proteinExistence type="predicted"/>
<evidence type="ECO:0000313" key="2">
    <source>
        <dbReference type="Proteomes" id="UP001163603"/>
    </source>
</evidence>
<protein>
    <submittedName>
        <fullName evidence="1">Uncharacterized protein</fullName>
    </submittedName>
</protein>
<dbReference type="Proteomes" id="UP001163603">
    <property type="component" value="Chromosome 4"/>
</dbReference>